<dbReference type="PANTHER" id="PTHR44591:SF25">
    <property type="entry name" value="CHEMOTAXIS TWO-COMPONENT RESPONSE REGULATOR"/>
    <property type="match status" value="1"/>
</dbReference>
<protein>
    <submittedName>
        <fullName evidence="4">Response regulator</fullName>
    </submittedName>
</protein>
<evidence type="ECO:0000256" key="1">
    <source>
        <dbReference type="ARBA" id="ARBA00022553"/>
    </source>
</evidence>
<dbReference type="InterPro" id="IPR050595">
    <property type="entry name" value="Bact_response_regulator"/>
</dbReference>
<keyword evidence="1 2" id="KW-0597">Phosphoprotein</keyword>
<evidence type="ECO:0000313" key="4">
    <source>
        <dbReference type="EMBL" id="MEK7949196.1"/>
    </source>
</evidence>
<dbReference type="EMBL" id="JBBUKT010000001">
    <property type="protein sequence ID" value="MEK7949196.1"/>
    <property type="molecule type" value="Genomic_DNA"/>
</dbReference>
<dbReference type="CDD" id="cd00156">
    <property type="entry name" value="REC"/>
    <property type="match status" value="1"/>
</dbReference>
<dbReference type="RefSeq" id="WP_341402617.1">
    <property type="nucleotide sequence ID" value="NZ_JBBUKT010000001.1"/>
</dbReference>
<dbReference type="InterPro" id="IPR011006">
    <property type="entry name" value="CheY-like_superfamily"/>
</dbReference>
<dbReference type="PANTHER" id="PTHR44591">
    <property type="entry name" value="STRESS RESPONSE REGULATOR PROTEIN 1"/>
    <property type="match status" value="1"/>
</dbReference>
<comment type="caution">
    <text evidence="4">The sequence shown here is derived from an EMBL/GenBank/DDBJ whole genome shotgun (WGS) entry which is preliminary data.</text>
</comment>
<dbReference type="Proteomes" id="UP001371305">
    <property type="component" value="Unassembled WGS sequence"/>
</dbReference>
<gene>
    <name evidence="4" type="ORF">WKV53_01740</name>
</gene>
<feature type="domain" description="Response regulatory" evidence="3">
    <location>
        <begin position="6"/>
        <end position="120"/>
    </location>
</feature>
<keyword evidence="5" id="KW-1185">Reference proteome</keyword>
<dbReference type="PROSITE" id="PS50110">
    <property type="entry name" value="RESPONSE_REGULATORY"/>
    <property type="match status" value="1"/>
</dbReference>
<evidence type="ECO:0000313" key="5">
    <source>
        <dbReference type="Proteomes" id="UP001371305"/>
    </source>
</evidence>
<dbReference type="SMART" id="SM00448">
    <property type="entry name" value="REC"/>
    <property type="match status" value="1"/>
</dbReference>
<evidence type="ECO:0000259" key="3">
    <source>
        <dbReference type="PROSITE" id="PS50110"/>
    </source>
</evidence>
<dbReference type="Pfam" id="PF00072">
    <property type="entry name" value="Response_reg"/>
    <property type="match status" value="1"/>
</dbReference>
<proteinExistence type="predicted"/>
<organism evidence="4 5">
    <name type="scientific">Luteolibacter soli</name>
    <dbReference type="NCBI Taxonomy" id="3135280"/>
    <lineage>
        <taxon>Bacteria</taxon>
        <taxon>Pseudomonadati</taxon>
        <taxon>Verrucomicrobiota</taxon>
        <taxon>Verrucomicrobiia</taxon>
        <taxon>Verrucomicrobiales</taxon>
        <taxon>Verrucomicrobiaceae</taxon>
        <taxon>Luteolibacter</taxon>
    </lineage>
</organism>
<reference evidence="4 5" key="1">
    <citation type="submission" date="2024-04" db="EMBL/GenBank/DDBJ databases">
        <title>Luteolibacter sp. isolated from soil.</title>
        <authorList>
            <person name="An J."/>
        </authorList>
    </citation>
    <scope>NUCLEOTIDE SEQUENCE [LARGE SCALE GENOMIC DNA]</scope>
    <source>
        <strain evidence="4 5">Y139</strain>
    </source>
</reference>
<dbReference type="Gene3D" id="3.40.50.2300">
    <property type="match status" value="1"/>
</dbReference>
<feature type="modified residue" description="4-aspartylphosphate" evidence="2">
    <location>
        <position position="55"/>
    </location>
</feature>
<dbReference type="SUPFAM" id="SSF52172">
    <property type="entry name" value="CheY-like"/>
    <property type="match status" value="1"/>
</dbReference>
<name>A0ABU9ANB5_9BACT</name>
<evidence type="ECO:0000256" key="2">
    <source>
        <dbReference type="PROSITE-ProRule" id="PRU00169"/>
    </source>
</evidence>
<sequence length="124" mass="13561">MPNDPAMCVVDDDPAVLKSLGRLLGSEGYVVRTFGNPAEFIRHACDHPVPLVVVDFMMSGLSGLQVQERLRALSPETRLIMISATTDPEIDARFLAGGAVAIFHKPFDEDEFLDAVRRVLDHAA</sequence>
<accession>A0ABU9ANB5</accession>
<dbReference type="InterPro" id="IPR001789">
    <property type="entry name" value="Sig_transdc_resp-reg_receiver"/>
</dbReference>